<sequence length="289" mass="31605">MRPLLAMVVCTRALLRSSTRMSLTTAPQKTFERTKEAIPDGVCCVYKPPGWTSSNVVSKIRGTLERAIRIKGEKRQKVKVGHGGTLDPNARGCLVIGVGTGCRLMQSYLKGGKEYFAIGKLGEATDTLDSEGNVTSTQPYDDSTLQRMEALLPQFTGDILQIPPMYSALHKDGKRLYDLARQGLEVEREARQVSVSRLRMVDDRGVGSHEAPLSLPFFGLDVECSGGTYIRTLIDDLAREAGSCGHMVELERTRQGPFGLEHCLGDEAWGDFDAVCAHVEASRAIVEDG</sequence>
<proteinExistence type="inferred from homology"/>
<dbReference type="SUPFAM" id="SSF55120">
    <property type="entry name" value="Pseudouridine synthase"/>
    <property type="match status" value="1"/>
</dbReference>
<gene>
    <name evidence="6" type="ORF">PECAL_4P25650</name>
</gene>
<dbReference type="InterPro" id="IPR002501">
    <property type="entry name" value="PsdUridine_synth_N"/>
</dbReference>
<keyword evidence="4" id="KW-0413">Isomerase</keyword>
<organism evidence="6 7">
    <name type="scientific">Pelagomonas calceolata</name>
    <dbReference type="NCBI Taxonomy" id="35677"/>
    <lineage>
        <taxon>Eukaryota</taxon>
        <taxon>Sar</taxon>
        <taxon>Stramenopiles</taxon>
        <taxon>Ochrophyta</taxon>
        <taxon>Pelagophyceae</taxon>
        <taxon>Pelagomonadales</taxon>
        <taxon>Pelagomonadaceae</taxon>
        <taxon>Pelagomonas</taxon>
    </lineage>
</organism>
<evidence type="ECO:0000256" key="2">
    <source>
        <dbReference type="ARBA" id="ARBA00012787"/>
    </source>
</evidence>
<evidence type="ECO:0000259" key="5">
    <source>
        <dbReference type="Pfam" id="PF01509"/>
    </source>
</evidence>
<keyword evidence="3" id="KW-0819">tRNA processing</keyword>
<dbReference type="HAMAP" id="MF_01080">
    <property type="entry name" value="TruB_bact"/>
    <property type="match status" value="1"/>
</dbReference>
<keyword evidence="7" id="KW-1185">Reference proteome</keyword>
<reference evidence="6" key="1">
    <citation type="submission" date="2021-11" db="EMBL/GenBank/DDBJ databases">
        <authorList>
            <consortium name="Genoscope - CEA"/>
            <person name="William W."/>
        </authorList>
    </citation>
    <scope>NUCLEOTIDE SEQUENCE</scope>
</reference>
<dbReference type="GO" id="GO:0005634">
    <property type="term" value="C:nucleus"/>
    <property type="evidence" value="ECO:0007669"/>
    <property type="project" value="TreeGrafter"/>
</dbReference>
<dbReference type="AlphaFoldDB" id="A0A8J2SXF4"/>
<evidence type="ECO:0000256" key="3">
    <source>
        <dbReference type="ARBA" id="ARBA00022694"/>
    </source>
</evidence>
<accession>A0A8J2SXF4</accession>
<feature type="domain" description="Pseudouridine synthase II N-terminal" evidence="5">
    <location>
        <begin position="77"/>
        <end position="230"/>
    </location>
</feature>
<dbReference type="GO" id="GO:0006400">
    <property type="term" value="P:tRNA modification"/>
    <property type="evidence" value="ECO:0007669"/>
    <property type="project" value="TreeGrafter"/>
</dbReference>
<protein>
    <recommendedName>
        <fullName evidence="2">tRNA pseudouridine(55) synthase</fullName>
        <ecNumber evidence="2">5.4.99.25</ecNumber>
    </recommendedName>
</protein>
<comment type="caution">
    <text evidence="6">The sequence shown here is derived from an EMBL/GenBank/DDBJ whole genome shotgun (WGS) entry which is preliminary data.</text>
</comment>
<dbReference type="Gene3D" id="3.30.2350.10">
    <property type="entry name" value="Pseudouridine synthase"/>
    <property type="match status" value="1"/>
</dbReference>
<evidence type="ECO:0000256" key="1">
    <source>
        <dbReference type="ARBA" id="ARBA00008999"/>
    </source>
</evidence>
<dbReference type="EMBL" id="CAKKNE010000004">
    <property type="protein sequence ID" value="CAH0375239.1"/>
    <property type="molecule type" value="Genomic_DNA"/>
</dbReference>
<dbReference type="GO" id="GO:0003723">
    <property type="term" value="F:RNA binding"/>
    <property type="evidence" value="ECO:0007669"/>
    <property type="project" value="InterPro"/>
</dbReference>
<dbReference type="EC" id="5.4.99.25" evidence="2"/>
<comment type="similarity">
    <text evidence="1">Belongs to the pseudouridine synthase TruB family.</text>
</comment>
<evidence type="ECO:0000313" key="7">
    <source>
        <dbReference type="Proteomes" id="UP000789595"/>
    </source>
</evidence>
<dbReference type="InterPro" id="IPR014780">
    <property type="entry name" value="tRNA_psdUridine_synth_TruB"/>
</dbReference>
<dbReference type="PANTHER" id="PTHR13767:SF2">
    <property type="entry name" value="PSEUDOURIDYLATE SYNTHASE TRUB1"/>
    <property type="match status" value="1"/>
</dbReference>
<name>A0A8J2SXF4_9STRA</name>
<evidence type="ECO:0000313" key="6">
    <source>
        <dbReference type="EMBL" id="CAH0375239.1"/>
    </source>
</evidence>
<dbReference type="OrthoDB" id="9995526at2759"/>
<dbReference type="CDD" id="cd02573">
    <property type="entry name" value="PseudoU_synth_EcTruB"/>
    <property type="match status" value="1"/>
</dbReference>
<dbReference type="PANTHER" id="PTHR13767">
    <property type="entry name" value="TRNA-PSEUDOURIDINE SYNTHASE"/>
    <property type="match status" value="1"/>
</dbReference>
<dbReference type="NCBIfam" id="TIGR00431">
    <property type="entry name" value="TruB"/>
    <property type="match status" value="1"/>
</dbReference>
<evidence type="ECO:0000256" key="4">
    <source>
        <dbReference type="ARBA" id="ARBA00023235"/>
    </source>
</evidence>
<dbReference type="Pfam" id="PF01509">
    <property type="entry name" value="TruB_N"/>
    <property type="match status" value="1"/>
</dbReference>
<dbReference type="Proteomes" id="UP000789595">
    <property type="component" value="Unassembled WGS sequence"/>
</dbReference>
<dbReference type="GO" id="GO:0160148">
    <property type="term" value="F:tRNA pseudouridine(55) synthase activity"/>
    <property type="evidence" value="ECO:0007669"/>
    <property type="project" value="UniProtKB-EC"/>
</dbReference>
<dbReference type="InterPro" id="IPR020103">
    <property type="entry name" value="PsdUridine_synth_cat_dom_sf"/>
</dbReference>
<dbReference type="GO" id="GO:1990481">
    <property type="term" value="P:mRNA pseudouridine synthesis"/>
    <property type="evidence" value="ECO:0007669"/>
    <property type="project" value="TreeGrafter"/>
</dbReference>